<keyword evidence="1" id="KW-1133">Transmembrane helix</keyword>
<evidence type="ECO:0000313" key="2">
    <source>
        <dbReference type="EMBL" id="SDH28212.1"/>
    </source>
</evidence>
<name>A0A1G8B4N4_9MICO</name>
<accession>A0A1G8B4N4</accession>
<sequence length="210" mass="21664">MSRKPPAIVAELGRPETAQETADRKAASSARYRGSKTLVNLVAAMLACAGIVIVMVLVVMRPGPAAPEPIDVSAAASDASASLDVPVADPDVPETWAANAAELRSGAAGIEQWYVGWITGDEAFASLTQGIDADGTWLAATTREAIPTGSLDVDGVEWTVADQRDMDDPGNLAWVAWTQAGGSTYVVAGTAADDELQTLVEAVTAELPAS</sequence>
<evidence type="ECO:0008006" key="4">
    <source>
        <dbReference type="Google" id="ProtNLM"/>
    </source>
</evidence>
<dbReference type="AlphaFoldDB" id="A0A1G8B4N4"/>
<reference evidence="3" key="1">
    <citation type="submission" date="2016-10" db="EMBL/GenBank/DDBJ databases">
        <authorList>
            <person name="Varghese N."/>
            <person name="Submissions S."/>
        </authorList>
    </citation>
    <scope>NUCLEOTIDE SEQUENCE [LARGE SCALE GENOMIC DNA]</scope>
    <source>
        <strain evidence="3">DSM 22002</strain>
    </source>
</reference>
<dbReference type="OrthoDB" id="4801970at2"/>
<dbReference type="InterPro" id="IPR025339">
    <property type="entry name" value="DUF4245"/>
</dbReference>
<feature type="transmembrane region" description="Helical" evidence="1">
    <location>
        <begin position="38"/>
        <end position="60"/>
    </location>
</feature>
<organism evidence="2 3">
    <name type="scientific">Agrococcus jejuensis</name>
    <dbReference type="NCBI Taxonomy" id="399736"/>
    <lineage>
        <taxon>Bacteria</taxon>
        <taxon>Bacillati</taxon>
        <taxon>Actinomycetota</taxon>
        <taxon>Actinomycetes</taxon>
        <taxon>Micrococcales</taxon>
        <taxon>Microbacteriaceae</taxon>
        <taxon>Agrococcus</taxon>
    </lineage>
</organism>
<proteinExistence type="predicted"/>
<dbReference type="STRING" id="399736.SAMN04489720_0664"/>
<evidence type="ECO:0000313" key="3">
    <source>
        <dbReference type="Proteomes" id="UP000198822"/>
    </source>
</evidence>
<evidence type="ECO:0000256" key="1">
    <source>
        <dbReference type="SAM" id="Phobius"/>
    </source>
</evidence>
<dbReference type="RefSeq" id="WP_157674644.1">
    <property type="nucleotide sequence ID" value="NZ_LT629695.1"/>
</dbReference>
<keyword evidence="3" id="KW-1185">Reference proteome</keyword>
<dbReference type="Pfam" id="PF14030">
    <property type="entry name" value="DUF4245"/>
    <property type="match status" value="1"/>
</dbReference>
<dbReference type="EMBL" id="LT629695">
    <property type="protein sequence ID" value="SDH28212.1"/>
    <property type="molecule type" value="Genomic_DNA"/>
</dbReference>
<protein>
    <recommendedName>
        <fullName evidence="4">DUF4245 domain-containing protein</fullName>
    </recommendedName>
</protein>
<gene>
    <name evidence="2" type="ORF">SAMN04489720_0664</name>
</gene>
<keyword evidence="1" id="KW-0472">Membrane</keyword>
<dbReference type="Proteomes" id="UP000198822">
    <property type="component" value="Chromosome I"/>
</dbReference>
<keyword evidence="1" id="KW-0812">Transmembrane</keyword>